<dbReference type="InterPro" id="IPR001330">
    <property type="entry name" value="Prenyltrans"/>
</dbReference>
<organism evidence="11 12">
    <name type="scientific">Fistulifera solaris</name>
    <name type="common">Oleaginous diatom</name>
    <dbReference type="NCBI Taxonomy" id="1519565"/>
    <lineage>
        <taxon>Eukaryota</taxon>
        <taxon>Sar</taxon>
        <taxon>Stramenopiles</taxon>
        <taxon>Ochrophyta</taxon>
        <taxon>Bacillariophyta</taxon>
        <taxon>Bacillariophyceae</taxon>
        <taxon>Bacillariophycidae</taxon>
        <taxon>Naviculales</taxon>
        <taxon>Naviculaceae</taxon>
        <taxon>Fistulifera</taxon>
    </lineage>
</organism>
<keyword evidence="8 9" id="KW-0862">Zinc</keyword>
<keyword evidence="5 9" id="KW-0808">Transferase</keyword>
<dbReference type="CDD" id="cd02893">
    <property type="entry name" value="FTase"/>
    <property type="match status" value="1"/>
</dbReference>
<dbReference type="SUPFAM" id="SSF48239">
    <property type="entry name" value="Terpenoid cyclases/Protein prenyltransferases"/>
    <property type="match status" value="1"/>
</dbReference>
<dbReference type="InParanoid" id="A0A1Z5KRQ9"/>
<dbReference type="PANTHER" id="PTHR11774">
    <property type="entry name" value="GERANYLGERANYL TRANSFERASE TYPE BETA SUBUNIT"/>
    <property type="match status" value="1"/>
</dbReference>
<evidence type="ECO:0000259" key="10">
    <source>
        <dbReference type="Pfam" id="PF00432"/>
    </source>
</evidence>
<dbReference type="OrthoDB" id="10261146at2759"/>
<dbReference type="Pfam" id="PF00432">
    <property type="entry name" value="Prenyltrans"/>
    <property type="match status" value="1"/>
</dbReference>
<evidence type="ECO:0000256" key="5">
    <source>
        <dbReference type="ARBA" id="ARBA00022679"/>
    </source>
</evidence>
<evidence type="ECO:0000313" key="11">
    <source>
        <dbReference type="EMBL" id="GAX28969.1"/>
    </source>
</evidence>
<keyword evidence="7" id="KW-0677">Repeat</keyword>
<comment type="function">
    <text evidence="9">Catalyzes the transfer of a farnesyl moiety from farnesyl diphosphate to a cysteine at the fourth position from the C-terminus of several proteins. The beta subunit is responsible for peptide-binding.</text>
</comment>
<dbReference type="InterPro" id="IPR026872">
    <property type="entry name" value="FTB"/>
</dbReference>
<evidence type="ECO:0000256" key="8">
    <source>
        <dbReference type="ARBA" id="ARBA00022833"/>
    </source>
</evidence>
<dbReference type="GO" id="GO:0005965">
    <property type="term" value="C:protein farnesyltransferase complex"/>
    <property type="evidence" value="ECO:0007669"/>
    <property type="project" value="UniProtKB-UniRule"/>
</dbReference>
<feature type="domain" description="Prenyltransferase alpha-alpha toroid" evidence="10">
    <location>
        <begin position="72"/>
        <end position="429"/>
    </location>
</feature>
<comment type="catalytic activity">
    <reaction evidence="9">
        <text>L-cysteinyl-[protein] + (2E,6E)-farnesyl diphosphate = S-(2E,6E)-farnesyl-L-cysteinyl-[protein] + diphosphate</text>
        <dbReference type="Rhea" id="RHEA:13345"/>
        <dbReference type="Rhea" id="RHEA-COMP:10131"/>
        <dbReference type="Rhea" id="RHEA-COMP:11535"/>
        <dbReference type="ChEBI" id="CHEBI:29950"/>
        <dbReference type="ChEBI" id="CHEBI:33019"/>
        <dbReference type="ChEBI" id="CHEBI:86019"/>
        <dbReference type="ChEBI" id="CHEBI:175763"/>
    </reaction>
</comment>
<evidence type="ECO:0000256" key="1">
    <source>
        <dbReference type="ARBA" id="ARBA00010497"/>
    </source>
</evidence>
<dbReference type="Proteomes" id="UP000198406">
    <property type="component" value="Unassembled WGS sequence"/>
</dbReference>
<keyword evidence="12" id="KW-1185">Reference proteome</keyword>
<dbReference type="PANTHER" id="PTHR11774:SF6">
    <property type="entry name" value="PROTEIN FARNESYLTRANSFERASE SUBUNIT BETA"/>
    <property type="match status" value="1"/>
</dbReference>
<dbReference type="EMBL" id="BDSP01000284">
    <property type="protein sequence ID" value="GAX28969.1"/>
    <property type="molecule type" value="Genomic_DNA"/>
</dbReference>
<evidence type="ECO:0000313" key="12">
    <source>
        <dbReference type="Proteomes" id="UP000198406"/>
    </source>
</evidence>
<dbReference type="GO" id="GO:0097354">
    <property type="term" value="P:prenylation"/>
    <property type="evidence" value="ECO:0007669"/>
    <property type="project" value="UniProtKB-UniRule"/>
</dbReference>
<evidence type="ECO:0000256" key="2">
    <source>
        <dbReference type="ARBA" id="ARBA00012702"/>
    </source>
</evidence>
<reference evidence="11 12" key="1">
    <citation type="journal article" date="2015" name="Plant Cell">
        <title>Oil accumulation by the oleaginous diatom Fistulifera solaris as revealed by the genome and transcriptome.</title>
        <authorList>
            <person name="Tanaka T."/>
            <person name="Maeda Y."/>
            <person name="Veluchamy A."/>
            <person name="Tanaka M."/>
            <person name="Abida H."/>
            <person name="Marechal E."/>
            <person name="Bowler C."/>
            <person name="Muto M."/>
            <person name="Sunaga Y."/>
            <person name="Tanaka M."/>
            <person name="Yoshino T."/>
            <person name="Taniguchi T."/>
            <person name="Fukuda Y."/>
            <person name="Nemoto M."/>
            <person name="Matsumoto M."/>
            <person name="Wong P.S."/>
            <person name="Aburatani S."/>
            <person name="Fujibuchi W."/>
        </authorList>
    </citation>
    <scope>NUCLEOTIDE SEQUENCE [LARGE SCALE GENOMIC DNA]</scope>
    <source>
        <strain evidence="11 12">JPCC DA0580</strain>
    </source>
</reference>
<comment type="subunit">
    <text evidence="9">Heterodimer of an alpha and a beta subunit.</text>
</comment>
<dbReference type="AlphaFoldDB" id="A0A1Z5KRQ9"/>
<comment type="cofactor">
    <cofactor evidence="9">
        <name>Zn(2+)</name>
        <dbReference type="ChEBI" id="CHEBI:29105"/>
    </cofactor>
    <text evidence="9">Binds 1 zinc ion per subunit.</text>
</comment>
<evidence type="ECO:0000256" key="7">
    <source>
        <dbReference type="ARBA" id="ARBA00022737"/>
    </source>
</evidence>
<comment type="caution">
    <text evidence="11">The sequence shown here is derived from an EMBL/GenBank/DDBJ whole genome shotgun (WGS) entry which is preliminary data.</text>
</comment>
<dbReference type="Gene3D" id="1.50.10.20">
    <property type="match status" value="1"/>
</dbReference>
<keyword evidence="6 9" id="KW-0479">Metal-binding</keyword>
<proteinExistence type="inferred from homology"/>
<gene>
    <name evidence="11" type="ORF">FisN_1Hh033</name>
</gene>
<accession>A0A1Z5KRQ9</accession>
<comment type="similarity">
    <text evidence="1 9">Belongs to the protein prenyltransferase subunit beta family.</text>
</comment>
<evidence type="ECO:0000256" key="9">
    <source>
        <dbReference type="RuleBase" id="RU365056"/>
    </source>
</evidence>
<dbReference type="GO" id="GO:0004660">
    <property type="term" value="F:protein farnesyltransferase activity"/>
    <property type="evidence" value="ECO:0007669"/>
    <property type="project" value="UniProtKB-UniRule"/>
</dbReference>
<protein>
    <recommendedName>
        <fullName evidence="3 9">Protein farnesyltransferase subunit beta</fullName>
        <shortName evidence="9">FTase-beta</shortName>
        <ecNumber evidence="2 9">2.5.1.58</ecNumber>
    </recommendedName>
</protein>
<dbReference type="InterPro" id="IPR008930">
    <property type="entry name" value="Terpenoid_cyclase/PrenylTrfase"/>
</dbReference>
<evidence type="ECO:0000256" key="3">
    <source>
        <dbReference type="ARBA" id="ARBA00015798"/>
    </source>
</evidence>
<dbReference type="GO" id="GO:0008270">
    <property type="term" value="F:zinc ion binding"/>
    <property type="evidence" value="ECO:0007669"/>
    <property type="project" value="UniProtKB-UniRule"/>
</dbReference>
<evidence type="ECO:0000256" key="6">
    <source>
        <dbReference type="ARBA" id="ARBA00022723"/>
    </source>
</evidence>
<evidence type="ECO:0000256" key="4">
    <source>
        <dbReference type="ARBA" id="ARBA00022602"/>
    </source>
</evidence>
<sequence length="444" mass="49776">MTIVRKIDQQTVMPFLKRTESTRQQQRTEMECQPFFVNLATLPPSQLDHLRQSGLLMSKEVPADKEDLDICLLVERHIQYLSPVFQPTLRSQLRPSFVTLDSSRSWMIYWTLHACDLLDYKTTADERQAMVQTLQLFFHPRDGGFGGGPGQLPHAATTYAAVMALAILASHERHAKDSLKNDKLQPSSSHSALHLLQQVRKPLYQWMLTLADEQGRVRMHHDGEIDVRATYCCIAVLSLLQLPLPVSWANYVSACQTWEGGFGGEPGAEAHGGYTYCAIAALQLMESTHLIDLPALCDYVSRRQLALEGGFSGRSNKLVDGCYSFWQGGALAVVSDLLLSNDGSSGTKTLTALFDTAMLERYILLCAQDIHGGLRDKPSKNRDFYHSCYNLSGLSIAQQYRGIASDTEDESVVFSRHAAVAATHPCYNIRNEHVQYFKSIQWEE</sequence>
<keyword evidence="4 9" id="KW-0637">Prenyltransferase</keyword>
<dbReference type="EC" id="2.5.1.58" evidence="2 9"/>
<name>A0A1Z5KRQ9_FISSO</name>
<dbReference type="InterPro" id="IPR045089">
    <property type="entry name" value="PGGT1B-like"/>
</dbReference>